<keyword evidence="7" id="KW-0677">Repeat</keyword>
<keyword evidence="10" id="KW-0460">Magnesium</keyword>
<keyword evidence="5" id="KW-0028">Amino-acid biosynthesis</keyword>
<feature type="domain" description="MGS-like" evidence="16">
    <location>
        <begin position="235"/>
        <end position="372"/>
    </location>
</feature>
<evidence type="ECO:0000256" key="13">
    <source>
        <dbReference type="ARBA" id="ARBA00047359"/>
    </source>
</evidence>
<dbReference type="InterPro" id="IPR011607">
    <property type="entry name" value="MGS-like_dom"/>
</dbReference>
<dbReference type="PROSITE" id="PS50975">
    <property type="entry name" value="ATP_GRASP"/>
    <property type="match status" value="1"/>
</dbReference>
<keyword evidence="6" id="KW-0479">Metal-binding</keyword>
<organism evidence="17">
    <name type="scientific">hydrothermal vent metagenome</name>
    <dbReference type="NCBI Taxonomy" id="652676"/>
    <lineage>
        <taxon>unclassified sequences</taxon>
        <taxon>metagenomes</taxon>
        <taxon>ecological metagenomes</taxon>
    </lineage>
</organism>
<evidence type="ECO:0000256" key="11">
    <source>
        <dbReference type="ARBA" id="ARBA00022975"/>
    </source>
</evidence>
<dbReference type="FunFam" id="3.30.470.20:FF:000026">
    <property type="entry name" value="Carbamoyl-phosphate synthase large chain"/>
    <property type="match status" value="1"/>
</dbReference>
<gene>
    <name evidence="17" type="ORF">MNBD_ACTINO02-1326</name>
</gene>
<keyword evidence="3" id="KW-0055">Arginine biosynthesis</keyword>
<dbReference type="GO" id="GO:0005524">
    <property type="term" value="F:ATP binding"/>
    <property type="evidence" value="ECO:0007669"/>
    <property type="project" value="UniProtKB-KW"/>
</dbReference>
<dbReference type="GO" id="GO:0004087">
    <property type="term" value="F:carbamoyl-phosphate synthase (ammonia) activity"/>
    <property type="evidence" value="ECO:0007669"/>
    <property type="project" value="UniProtKB-EC"/>
</dbReference>
<comment type="pathway">
    <text evidence="1">Amino-acid biosynthesis; L-arginine biosynthesis; carbamoyl phosphate from bicarbonate: step 1/1.</text>
</comment>
<evidence type="ECO:0000256" key="4">
    <source>
        <dbReference type="ARBA" id="ARBA00022598"/>
    </source>
</evidence>
<name>A0A3B0RYD8_9ZZZZ</name>
<dbReference type="GO" id="GO:0006541">
    <property type="term" value="P:glutamine metabolic process"/>
    <property type="evidence" value="ECO:0007669"/>
    <property type="project" value="TreeGrafter"/>
</dbReference>
<dbReference type="InterPro" id="IPR005483">
    <property type="entry name" value="CPSase_dom"/>
</dbReference>
<dbReference type="GO" id="GO:0005737">
    <property type="term" value="C:cytoplasm"/>
    <property type="evidence" value="ECO:0007669"/>
    <property type="project" value="TreeGrafter"/>
</dbReference>
<dbReference type="InterPro" id="IPR033937">
    <property type="entry name" value="MGS_CPS_CarB"/>
</dbReference>
<keyword evidence="9" id="KW-0067">ATP-binding</keyword>
<dbReference type="InterPro" id="IPR036914">
    <property type="entry name" value="MGS-like_dom_sf"/>
</dbReference>
<dbReference type="PRINTS" id="PR00098">
    <property type="entry name" value="CPSASE"/>
</dbReference>
<evidence type="ECO:0000256" key="10">
    <source>
        <dbReference type="ARBA" id="ARBA00022842"/>
    </source>
</evidence>
<dbReference type="GO" id="GO:0044205">
    <property type="term" value="P:'de novo' UMP biosynthetic process"/>
    <property type="evidence" value="ECO:0007669"/>
    <property type="project" value="UniProtKB-UniPathway"/>
</dbReference>
<evidence type="ECO:0000256" key="9">
    <source>
        <dbReference type="ARBA" id="ARBA00022840"/>
    </source>
</evidence>
<dbReference type="PANTHER" id="PTHR11405:SF53">
    <property type="entry name" value="CARBAMOYL-PHOSPHATE SYNTHASE [AMMONIA], MITOCHONDRIAL"/>
    <property type="match status" value="1"/>
</dbReference>
<dbReference type="SUPFAM" id="SSF56059">
    <property type="entry name" value="Glutathione synthetase ATP-binding domain-like"/>
    <property type="match status" value="1"/>
</dbReference>
<evidence type="ECO:0000256" key="12">
    <source>
        <dbReference type="ARBA" id="ARBA00023211"/>
    </source>
</evidence>
<dbReference type="EC" id="6.3.5.5" evidence="17"/>
<evidence type="ECO:0000256" key="8">
    <source>
        <dbReference type="ARBA" id="ARBA00022741"/>
    </source>
</evidence>
<dbReference type="PROSITE" id="PS00867">
    <property type="entry name" value="CPSASE_2"/>
    <property type="match status" value="1"/>
</dbReference>
<evidence type="ECO:0000256" key="5">
    <source>
        <dbReference type="ARBA" id="ARBA00022605"/>
    </source>
</evidence>
<accession>A0A3B0RYD8</accession>
<evidence type="ECO:0000256" key="1">
    <source>
        <dbReference type="ARBA" id="ARBA00005077"/>
    </source>
</evidence>
<comment type="similarity">
    <text evidence="2">Belongs to the CarB family.</text>
</comment>
<dbReference type="Gene3D" id="3.40.50.1380">
    <property type="entry name" value="Methylglyoxal synthase-like domain"/>
    <property type="match status" value="1"/>
</dbReference>
<sequence>RPSYVLGGRAMRIIYTETELVEYLTELYGLVPGGEVDLSEAPLLIDRFLESAIEVDVDAVYDGTDLYIGGIMEHVEEAGVHSGDSACVVPPPTLSSVAREEIERITGSLAEGLQVRGLLNIQFAVRNHEVFVLEANPRASRTVPFISKATGVPLAKVATRVMMGESLATMRGAGLVPATTPVLPYVAVKEAVLPWKRFPNEDTVLGPEMRATGEVMGIAEDAGVAFAKALLGAGHSIPETGTVFISVKDADKSTAVAMARIFCDLGFKVLSTHGTAGHFVRNGIPATHVDKVGEGPYDPVRLLASGDIDLVINTPRGRRARGDGSLIRKAATRQGVACVTTVQGGIAVANSLKKGRDETYAVRSLQDYHKGL</sequence>
<feature type="non-terminal residue" evidence="17">
    <location>
        <position position="1"/>
    </location>
</feature>
<dbReference type="GO" id="GO:0046872">
    <property type="term" value="F:metal ion binding"/>
    <property type="evidence" value="ECO:0007669"/>
    <property type="project" value="UniProtKB-KW"/>
</dbReference>
<evidence type="ECO:0000256" key="3">
    <source>
        <dbReference type="ARBA" id="ARBA00022571"/>
    </source>
</evidence>
<dbReference type="InterPro" id="IPR011761">
    <property type="entry name" value="ATP-grasp"/>
</dbReference>
<dbReference type="Gene3D" id="3.30.470.20">
    <property type="entry name" value="ATP-grasp fold, B domain"/>
    <property type="match status" value="1"/>
</dbReference>
<comment type="catalytic activity">
    <reaction evidence="13">
        <text>hydrogencarbonate + NH4(+) + 2 ATP = carbamoyl phosphate + 2 ADP + phosphate + 2 H(+)</text>
        <dbReference type="Rhea" id="RHEA:18029"/>
        <dbReference type="ChEBI" id="CHEBI:15378"/>
        <dbReference type="ChEBI" id="CHEBI:17544"/>
        <dbReference type="ChEBI" id="CHEBI:28938"/>
        <dbReference type="ChEBI" id="CHEBI:30616"/>
        <dbReference type="ChEBI" id="CHEBI:43474"/>
        <dbReference type="ChEBI" id="CHEBI:58228"/>
        <dbReference type="ChEBI" id="CHEBI:456216"/>
        <dbReference type="EC" id="6.3.4.16"/>
    </reaction>
</comment>
<protein>
    <submittedName>
        <fullName evidence="17">Carbamoyl-phosphate synthase large chain</fullName>
        <ecNumber evidence="17">6.3.5.5</ecNumber>
    </submittedName>
</protein>
<keyword evidence="11" id="KW-0665">Pyrimidine biosynthesis</keyword>
<dbReference type="Pfam" id="PF02142">
    <property type="entry name" value="MGS"/>
    <property type="match status" value="1"/>
</dbReference>
<evidence type="ECO:0000256" key="7">
    <source>
        <dbReference type="ARBA" id="ARBA00022737"/>
    </source>
</evidence>
<feature type="domain" description="ATP-grasp" evidence="15">
    <location>
        <begin position="43"/>
        <end position="163"/>
    </location>
</feature>
<dbReference type="UniPathway" id="UPA00070">
    <property type="reaction ID" value="UER00115"/>
</dbReference>
<keyword evidence="12" id="KW-0464">Manganese</keyword>
<evidence type="ECO:0000259" key="16">
    <source>
        <dbReference type="PROSITE" id="PS51855"/>
    </source>
</evidence>
<reference evidence="17" key="1">
    <citation type="submission" date="2018-06" db="EMBL/GenBank/DDBJ databases">
        <authorList>
            <person name="Zhirakovskaya E."/>
        </authorList>
    </citation>
    <scope>NUCLEOTIDE SEQUENCE</scope>
</reference>
<dbReference type="InterPro" id="IPR005479">
    <property type="entry name" value="CPAse_ATP-bd"/>
</dbReference>
<keyword evidence="4 17" id="KW-0436">Ligase</keyword>
<dbReference type="Pfam" id="PF02786">
    <property type="entry name" value="CPSase_L_D2"/>
    <property type="match status" value="1"/>
</dbReference>
<dbReference type="GO" id="GO:0006526">
    <property type="term" value="P:L-arginine biosynthetic process"/>
    <property type="evidence" value="ECO:0007669"/>
    <property type="project" value="UniProtKB-KW"/>
</dbReference>
<evidence type="ECO:0000256" key="14">
    <source>
        <dbReference type="ARBA" id="ARBA00048816"/>
    </source>
</evidence>
<evidence type="ECO:0000256" key="6">
    <source>
        <dbReference type="ARBA" id="ARBA00022723"/>
    </source>
</evidence>
<dbReference type="EMBL" id="UOEK01000091">
    <property type="protein sequence ID" value="VAV96071.1"/>
    <property type="molecule type" value="Genomic_DNA"/>
</dbReference>
<dbReference type="AlphaFoldDB" id="A0A3B0RYD8"/>
<dbReference type="GO" id="GO:0004088">
    <property type="term" value="F:carbamoyl-phosphate synthase (glutamine-hydrolyzing) activity"/>
    <property type="evidence" value="ECO:0007669"/>
    <property type="project" value="UniProtKB-EC"/>
</dbReference>
<keyword evidence="8" id="KW-0547">Nucleotide-binding</keyword>
<evidence type="ECO:0000259" key="15">
    <source>
        <dbReference type="PROSITE" id="PS50975"/>
    </source>
</evidence>
<evidence type="ECO:0000313" key="17">
    <source>
        <dbReference type="EMBL" id="VAV96071.1"/>
    </source>
</evidence>
<dbReference type="SMART" id="SM00851">
    <property type="entry name" value="MGS"/>
    <property type="match status" value="1"/>
</dbReference>
<dbReference type="PROSITE" id="PS51855">
    <property type="entry name" value="MGS"/>
    <property type="match status" value="1"/>
</dbReference>
<dbReference type="CDD" id="cd01424">
    <property type="entry name" value="MGS_CPS_II"/>
    <property type="match status" value="1"/>
</dbReference>
<proteinExistence type="inferred from homology"/>
<dbReference type="PANTHER" id="PTHR11405">
    <property type="entry name" value="CARBAMOYLTRANSFERASE FAMILY MEMBER"/>
    <property type="match status" value="1"/>
</dbReference>
<dbReference type="SUPFAM" id="SSF52335">
    <property type="entry name" value="Methylglyoxal synthase-like"/>
    <property type="match status" value="1"/>
</dbReference>
<comment type="catalytic activity">
    <reaction evidence="14">
        <text>hydrogencarbonate + L-glutamine + 2 ATP + H2O = carbamoyl phosphate + L-glutamate + 2 ADP + phosphate + 2 H(+)</text>
        <dbReference type="Rhea" id="RHEA:18633"/>
        <dbReference type="ChEBI" id="CHEBI:15377"/>
        <dbReference type="ChEBI" id="CHEBI:15378"/>
        <dbReference type="ChEBI" id="CHEBI:17544"/>
        <dbReference type="ChEBI" id="CHEBI:29985"/>
        <dbReference type="ChEBI" id="CHEBI:30616"/>
        <dbReference type="ChEBI" id="CHEBI:43474"/>
        <dbReference type="ChEBI" id="CHEBI:58228"/>
        <dbReference type="ChEBI" id="CHEBI:58359"/>
        <dbReference type="ChEBI" id="CHEBI:456216"/>
        <dbReference type="EC" id="6.3.5.5"/>
    </reaction>
</comment>
<evidence type="ECO:0000256" key="2">
    <source>
        <dbReference type="ARBA" id="ARBA00009799"/>
    </source>
</evidence>